<dbReference type="STRING" id="1842532.A7E78_13070"/>
<evidence type="ECO:0000256" key="12">
    <source>
        <dbReference type="ARBA" id="ARBA00048138"/>
    </source>
</evidence>
<evidence type="ECO:0000256" key="11">
    <source>
        <dbReference type="ARBA" id="ARBA00031693"/>
    </source>
</evidence>
<keyword evidence="6" id="KW-0028">Amino-acid biosynthesis</keyword>
<dbReference type="InterPro" id="IPR049148">
    <property type="entry name" value="PSP_ACT"/>
</dbReference>
<evidence type="ECO:0000256" key="7">
    <source>
        <dbReference type="ARBA" id="ARBA00022723"/>
    </source>
</evidence>
<dbReference type="Pfam" id="PF12710">
    <property type="entry name" value="HAD"/>
    <property type="match status" value="1"/>
</dbReference>
<dbReference type="SFLD" id="SFLDF00029">
    <property type="entry name" value="phosphoserine_phosphatase"/>
    <property type="match status" value="1"/>
</dbReference>
<dbReference type="RefSeq" id="WP_072284706.1">
    <property type="nucleotide sequence ID" value="NZ_CP015519.1"/>
</dbReference>
<keyword evidence="9" id="KW-0460">Magnesium</keyword>
<dbReference type="InterPro" id="IPR050582">
    <property type="entry name" value="HAD-like_SerB"/>
</dbReference>
<dbReference type="CDD" id="cd07500">
    <property type="entry name" value="HAD_PSP"/>
    <property type="match status" value="1"/>
</dbReference>
<dbReference type="GO" id="GO:0000287">
    <property type="term" value="F:magnesium ion binding"/>
    <property type="evidence" value="ECO:0007669"/>
    <property type="project" value="TreeGrafter"/>
</dbReference>
<evidence type="ECO:0000313" key="16">
    <source>
        <dbReference type="EMBL" id="APG28680.1"/>
    </source>
</evidence>
<dbReference type="Pfam" id="PF21086">
    <property type="entry name" value="ACT_PSP_2"/>
    <property type="match status" value="1"/>
</dbReference>
<dbReference type="GO" id="GO:0006564">
    <property type="term" value="P:L-serine biosynthetic process"/>
    <property type="evidence" value="ECO:0007669"/>
    <property type="project" value="UniProtKB-KW"/>
</dbReference>
<evidence type="ECO:0000256" key="13">
    <source>
        <dbReference type="ARBA" id="ARBA00048523"/>
    </source>
</evidence>
<dbReference type="Proteomes" id="UP000182517">
    <property type="component" value="Chromosome"/>
</dbReference>
<dbReference type="FunFam" id="1.10.150.210:FF:000001">
    <property type="entry name" value="Phosphoserine phosphatase"/>
    <property type="match status" value="1"/>
</dbReference>
<dbReference type="SUPFAM" id="SSF56784">
    <property type="entry name" value="HAD-like"/>
    <property type="match status" value="1"/>
</dbReference>
<feature type="domain" description="ACT" evidence="15">
    <location>
        <begin position="8"/>
        <end position="86"/>
    </location>
</feature>
<comment type="similarity">
    <text evidence="3">Belongs to the HAD-like hydrolase superfamily. SerB family.</text>
</comment>
<protein>
    <recommendedName>
        <fullName evidence="5">Phosphoserine phosphatase</fullName>
        <ecNumber evidence="4">3.1.3.3</ecNumber>
    </recommendedName>
    <alternativeName>
        <fullName evidence="11">O-phosphoserine phosphohydrolase</fullName>
    </alternativeName>
</protein>
<dbReference type="Gene3D" id="3.30.70.260">
    <property type="match status" value="2"/>
</dbReference>
<comment type="catalytic activity">
    <reaction evidence="12">
        <text>O-phospho-L-serine + H2O = L-serine + phosphate</text>
        <dbReference type="Rhea" id="RHEA:21208"/>
        <dbReference type="ChEBI" id="CHEBI:15377"/>
        <dbReference type="ChEBI" id="CHEBI:33384"/>
        <dbReference type="ChEBI" id="CHEBI:43474"/>
        <dbReference type="ChEBI" id="CHEBI:57524"/>
        <dbReference type="EC" id="3.1.3.3"/>
    </reaction>
</comment>
<evidence type="ECO:0000256" key="9">
    <source>
        <dbReference type="ARBA" id="ARBA00022842"/>
    </source>
</evidence>
<evidence type="ECO:0000256" key="2">
    <source>
        <dbReference type="ARBA" id="ARBA00005135"/>
    </source>
</evidence>
<dbReference type="InterPro" id="IPR023214">
    <property type="entry name" value="HAD_sf"/>
</dbReference>
<dbReference type="GO" id="GO:0036424">
    <property type="term" value="F:L-phosphoserine phosphatase activity"/>
    <property type="evidence" value="ECO:0007669"/>
    <property type="project" value="InterPro"/>
</dbReference>
<comment type="cofactor">
    <cofactor evidence="1">
        <name>Mg(2+)</name>
        <dbReference type="ChEBI" id="CHEBI:18420"/>
    </cofactor>
</comment>
<dbReference type="CDD" id="cd04870">
    <property type="entry name" value="ACT_PSP_1"/>
    <property type="match status" value="1"/>
</dbReference>
<dbReference type="SFLD" id="SFLDG01137">
    <property type="entry name" value="C1.6.1:_Phosphoserine_Phosphat"/>
    <property type="match status" value="1"/>
</dbReference>
<dbReference type="EC" id="3.1.3.3" evidence="4"/>
<accession>A0A1L3GS38</accession>
<dbReference type="UniPathway" id="UPA00135">
    <property type="reaction ID" value="UER00198"/>
</dbReference>
<keyword evidence="8" id="KW-0378">Hydrolase</keyword>
<feature type="active site" description="Proton donor" evidence="14">
    <location>
        <position position="191"/>
    </location>
</feature>
<dbReference type="PROSITE" id="PS51671">
    <property type="entry name" value="ACT"/>
    <property type="match status" value="1"/>
</dbReference>
<gene>
    <name evidence="16" type="ORF">A7E78_13070</name>
</gene>
<dbReference type="Pfam" id="PF13740">
    <property type="entry name" value="ACT_6"/>
    <property type="match status" value="1"/>
</dbReference>
<evidence type="ECO:0000256" key="10">
    <source>
        <dbReference type="ARBA" id="ARBA00023299"/>
    </source>
</evidence>
<keyword evidence="7" id="KW-0479">Metal-binding</keyword>
<dbReference type="Gene3D" id="3.40.50.1000">
    <property type="entry name" value="HAD superfamily/HAD-like"/>
    <property type="match status" value="1"/>
</dbReference>
<evidence type="ECO:0000256" key="3">
    <source>
        <dbReference type="ARBA" id="ARBA00009184"/>
    </source>
</evidence>
<dbReference type="SUPFAM" id="SSF55021">
    <property type="entry name" value="ACT-like"/>
    <property type="match status" value="2"/>
</dbReference>
<dbReference type="InterPro" id="IPR045865">
    <property type="entry name" value="ACT-like_dom_sf"/>
</dbReference>
<evidence type="ECO:0000313" key="17">
    <source>
        <dbReference type="Proteomes" id="UP000182517"/>
    </source>
</evidence>
<dbReference type="InterPro" id="IPR036412">
    <property type="entry name" value="HAD-like_sf"/>
</dbReference>
<evidence type="ECO:0000256" key="5">
    <source>
        <dbReference type="ARBA" id="ARBA00015196"/>
    </source>
</evidence>
<dbReference type="SFLD" id="SFLDS00003">
    <property type="entry name" value="Haloacid_Dehalogenase"/>
    <property type="match status" value="1"/>
</dbReference>
<keyword evidence="10" id="KW-0718">Serine biosynthesis</keyword>
<dbReference type="KEGG" id="pef:A7E78_13070"/>
<dbReference type="SFLD" id="SFLDG01136">
    <property type="entry name" value="C1.6:_Phosphoserine_Phosphatas"/>
    <property type="match status" value="1"/>
</dbReference>
<comment type="pathway">
    <text evidence="2">Amino-acid biosynthesis; L-serine biosynthesis; L-serine from 3-phospho-D-glycerate: step 3/3.</text>
</comment>
<evidence type="ECO:0000256" key="14">
    <source>
        <dbReference type="PIRSR" id="PIRSR604469-1"/>
    </source>
</evidence>
<evidence type="ECO:0000256" key="1">
    <source>
        <dbReference type="ARBA" id="ARBA00001946"/>
    </source>
</evidence>
<dbReference type="PANTHER" id="PTHR43344:SF2">
    <property type="entry name" value="PHOSPHOSERINE PHOSPHATASE"/>
    <property type="match status" value="1"/>
</dbReference>
<dbReference type="NCBIfam" id="TIGR01488">
    <property type="entry name" value="HAD-SF-IB"/>
    <property type="match status" value="1"/>
</dbReference>
<keyword evidence="17" id="KW-1185">Reference proteome</keyword>
<dbReference type="Gene3D" id="1.10.150.210">
    <property type="entry name" value="Phosphoserine phosphatase, domain 2"/>
    <property type="match status" value="1"/>
</dbReference>
<evidence type="ECO:0000259" key="15">
    <source>
        <dbReference type="PROSITE" id="PS51671"/>
    </source>
</evidence>
<dbReference type="InterPro" id="IPR002912">
    <property type="entry name" value="ACT_dom"/>
</dbReference>
<dbReference type="InterPro" id="IPR004469">
    <property type="entry name" value="PSP"/>
</dbReference>
<evidence type="ECO:0000256" key="4">
    <source>
        <dbReference type="ARBA" id="ARBA00012640"/>
    </source>
</evidence>
<dbReference type="GO" id="GO:0005737">
    <property type="term" value="C:cytoplasm"/>
    <property type="evidence" value="ECO:0007669"/>
    <property type="project" value="TreeGrafter"/>
</dbReference>
<dbReference type="AlphaFoldDB" id="A0A1L3GS38"/>
<dbReference type="NCBIfam" id="TIGR00338">
    <property type="entry name" value="serB"/>
    <property type="match status" value="1"/>
</dbReference>
<feature type="active site" description="Nucleophile" evidence="14">
    <location>
        <position position="189"/>
    </location>
</feature>
<evidence type="ECO:0000256" key="6">
    <source>
        <dbReference type="ARBA" id="ARBA00022605"/>
    </source>
</evidence>
<name>A0A1L3GS38_9BACT</name>
<organism evidence="16 17">
    <name type="scientific">Syntrophotalea acetylenivorans</name>
    <dbReference type="NCBI Taxonomy" id="1842532"/>
    <lineage>
        <taxon>Bacteria</taxon>
        <taxon>Pseudomonadati</taxon>
        <taxon>Thermodesulfobacteriota</taxon>
        <taxon>Desulfuromonadia</taxon>
        <taxon>Desulfuromonadales</taxon>
        <taxon>Syntrophotaleaceae</taxon>
        <taxon>Syntrophotalea</taxon>
    </lineage>
</organism>
<evidence type="ECO:0000256" key="8">
    <source>
        <dbReference type="ARBA" id="ARBA00022801"/>
    </source>
</evidence>
<dbReference type="PANTHER" id="PTHR43344">
    <property type="entry name" value="PHOSPHOSERINE PHOSPHATASE"/>
    <property type="match status" value="1"/>
</dbReference>
<sequence>MMDNKMVLITLIGPDRPGILAAVTGCIADGGARIRDIEQSVTHTLMLLSLLIDFPTGESDQKPLIKDLLFLAKELGLQLDFEVVAEEDYQNLQSSRYGYVLTMLGDSVDAGAVNRVASLLTDYSINIDRINKLTRGQLRCVEFFLNVPNNTDLKGMTRQLLAEGGGLGIDIAVQKENLYRRAKRLVVLDMDSTLIQIEVIDELARLAGVGEQVAGITERAMNGELDFQQALRERVSLLKGLPADALEQVYHDLPFTPGAKNLVRILRQLGFRTAVISGGFDFFTDRLKAELGLDYAYANALEIADGKVTGQVAGAIVDGQRKAELLAEIAEREGITLSQVIAIGDGANDLPMLDRAGLGIAFNAKARVREQADYHINQGSLDSILHLLGIAEWEMAELSK</sequence>
<dbReference type="EMBL" id="CP015519">
    <property type="protein sequence ID" value="APG28680.1"/>
    <property type="molecule type" value="Genomic_DNA"/>
</dbReference>
<proteinExistence type="inferred from homology"/>
<reference evidence="16 17" key="1">
    <citation type="journal article" date="2017" name="Genome Announc.">
        <title>Complete Genome Sequences of Two Acetylene-Fermenting Pelobacter acetylenicus Strains.</title>
        <authorList>
            <person name="Sutton J.M."/>
            <person name="Baesman S.M."/>
            <person name="Fierst J.L."/>
            <person name="Poret-Peterson A.T."/>
            <person name="Oremland R.S."/>
            <person name="Dunlap D.S."/>
            <person name="Akob D.M."/>
        </authorList>
    </citation>
    <scope>NUCLEOTIDE SEQUENCE [LARGE SCALE GENOMIC DNA]</scope>
    <source>
        <strain evidence="16 17">SFB93</strain>
    </source>
</reference>
<comment type="catalytic activity">
    <reaction evidence="13">
        <text>O-phospho-D-serine + H2O = D-serine + phosphate</text>
        <dbReference type="Rhea" id="RHEA:24873"/>
        <dbReference type="ChEBI" id="CHEBI:15377"/>
        <dbReference type="ChEBI" id="CHEBI:35247"/>
        <dbReference type="ChEBI" id="CHEBI:43474"/>
        <dbReference type="ChEBI" id="CHEBI:58680"/>
        <dbReference type="EC" id="3.1.3.3"/>
    </reaction>
</comment>